<organism evidence="7 8">
    <name type="scientific">Corynebacterium glucuronolyticum</name>
    <dbReference type="NCBI Taxonomy" id="39791"/>
    <lineage>
        <taxon>Bacteria</taxon>
        <taxon>Bacillati</taxon>
        <taxon>Actinomycetota</taxon>
        <taxon>Actinomycetes</taxon>
        <taxon>Mycobacteriales</taxon>
        <taxon>Corynebacteriaceae</taxon>
        <taxon>Corynebacterium</taxon>
    </lineage>
</organism>
<dbReference type="RefSeq" id="WP_084036153.1">
    <property type="nucleotide sequence ID" value="NZ_CP066007.1"/>
</dbReference>
<dbReference type="Gene3D" id="3.40.50.12780">
    <property type="entry name" value="N-terminal domain of ligase-like"/>
    <property type="match status" value="1"/>
</dbReference>
<comment type="similarity">
    <text evidence="1">Belongs to the ATP-dependent AMP-binding enzyme family.</text>
</comment>
<dbReference type="PANTHER" id="PTHR22754">
    <property type="entry name" value="DISCO-INTERACTING PROTEIN 2 DIP2 -RELATED"/>
    <property type="match status" value="1"/>
</dbReference>
<evidence type="ECO:0000256" key="2">
    <source>
        <dbReference type="ARBA" id="ARBA00022598"/>
    </source>
</evidence>
<dbReference type="GO" id="GO:0070566">
    <property type="term" value="F:adenylyltransferase activity"/>
    <property type="evidence" value="ECO:0007669"/>
    <property type="project" value="TreeGrafter"/>
</dbReference>
<dbReference type="SUPFAM" id="SSF56801">
    <property type="entry name" value="Acetyl-CoA synthetase-like"/>
    <property type="match status" value="1"/>
</dbReference>
<dbReference type="InterPro" id="IPR040097">
    <property type="entry name" value="FAAL/FAAC"/>
</dbReference>
<dbReference type="GO" id="GO:0016874">
    <property type="term" value="F:ligase activity"/>
    <property type="evidence" value="ECO:0007669"/>
    <property type="project" value="UniProtKB-KW"/>
</dbReference>
<evidence type="ECO:0000259" key="6">
    <source>
        <dbReference type="Pfam" id="PF23024"/>
    </source>
</evidence>
<dbReference type="InterPro" id="IPR000873">
    <property type="entry name" value="AMP-dep_synth/lig_dom"/>
</dbReference>
<gene>
    <name evidence="7" type="ORF">I6I10_03595</name>
</gene>
<evidence type="ECO:0000256" key="4">
    <source>
        <dbReference type="ARBA" id="ARBA00023098"/>
    </source>
</evidence>
<dbReference type="Pfam" id="PF23024">
    <property type="entry name" value="AMP-dom_DIP2-like"/>
    <property type="match status" value="1"/>
</dbReference>
<dbReference type="GeneID" id="92761195"/>
<evidence type="ECO:0000256" key="1">
    <source>
        <dbReference type="ARBA" id="ARBA00006432"/>
    </source>
</evidence>
<dbReference type="Gene3D" id="3.30.300.30">
    <property type="match status" value="1"/>
</dbReference>
<dbReference type="PANTHER" id="PTHR22754:SF32">
    <property type="entry name" value="DISCO-INTERACTING PROTEIN 2"/>
    <property type="match status" value="1"/>
</dbReference>
<reference evidence="7 8" key="1">
    <citation type="submission" date="2020-12" db="EMBL/GenBank/DDBJ databases">
        <title>FDA dAtabase for Regulatory Grade micrObial Sequences (FDA-ARGOS): Supporting development and validation of Infectious Disease Dx tests.</title>
        <authorList>
            <person name="Sproer C."/>
            <person name="Gronow S."/>
            <person name="Severitt S."/>
            <person name="Schroder I."/>
            <person name="Tallon L."/>
            <person name="Sadzewicz L."/>
            <person name="Zhao X."/>
            <person name="Boylan J."/>
            <person name="Ott S."/>
            <person name="Bowen H."/>
            <person name="Vavikolanu K."/>
            <person name="Mehta A."/>
            <person name="Aluvathingal J."/>
            <person name="Nadendla S."/>
            <person name="Lowell S."/>
            <person name="Myers T."/>
            <person name="Yan Y."/>
            <person name="Sichtig H."/>
        </authorList>
    </citation>
    <scope>NUCLEOTIDE SEQUENCE [LARGE SCALE GENOMIC DNA]</scope>
    <source>
        <strain evidence="7 8">FDAARGOS_1053</strain>
    </source>
</reference>
<dbReference type="FunFam" id="3.40.50.12780:FF:000013">
    <property type="entry name" value="Long-chain-fatty-acid--AMP ligase FadD32"/>
    <property type="match status" value="1"/>
</dbReference>
<accession>A0A7T4JVM1</accession>
<protein>
    <submittedName>
        <fullName evidence="7">AMP-binding protein</fullName>
    </submittedName>
</protein>
<dbReference type="OrthoDB" id="3671040at2"/>
<dbReference type="InterPro" id="IPR045851">
    <property type="entry name" value="AMP-bd_C_sf"/>
</dbReference>
<dbReference type="CDD" id="cd05931">
    <property type="entry name" value="FAAL"/>
    <property type="match status" value="1"/>
</dbReference>
<dbReference type="InterPro" id="IPR042099">
    <property type="entry name" value="ANL_N_sf"/>
</dbReference>
<dbReference type="GO" id="GO:0006633">
    <property type="term" value="P:fatty acid biosynthetic process"/>
    <property type="evidence" value="ECO:0007669"/>
    <property type="project" value="TreeGrafter"/>
</dbReference>
<dbReference type="GO" id="GO:0005886">
    <property type="term" value="C:plasma membrane"/>
    <property type="evidence" value="ECO:0007669"/>
    <property type="project" value="TreeGrafter"/>
</dbReference>
<evidence type="ECO:0000313" key="7">
    <source>
        <dbReference type="EMBL" id="QQB47011.1"/>
    </source>
</evidence>
<feature type="domain" description="AMP-dependent synthetase/ligase" evidence="5">
    <location>
        <begin position="64"/>
        <end position="439"/>
    </location>
</feature>
<keyword evidence="2" id="KW-0436">Ligase</keyword>
<name>A0A7T4JVM1_9CORY</name>
<dbReference type="Pfam" id="PF00501">
    <property type="entry name" value="AMP-binding"/>
    <property type="match status" value="1"/>
</dbReference>
<dbReference type="InterPro" id="IPR025110">
    <property type="entry name" value="AMP-bd_C"/>
</dbReference>
<proteinExistence type="inferred from homology"/>
<dbReference type="GO" id="GO:0071766">
    <property type="term" value="P:Actinobacterium-type cell wall biogenesis"/>
    <property type="evidence" value="ECO:0007669"/>
    <property type="project" value="UniProtKB-ARBA"/>
</dbReference>
<sequence length="597" mass="63973">MKISAAITQFVGPDGNLALPPTLSVPALSELILSMSGNASSDASREARPVLRNQDFSTSREGVVEELTAAEINARVKALAVRLGQVAQPGDRAAILAENSPAYLIGFLGAMYAGLIPVPLYDPNEPGHSGHLAAVMTDCEPAVILTNRHSARAVRALQSDRPQAERTRVIAVDAVPAALARDYQPVPVGLDSPAFMQYTSGSTRTPAGVIITHRSMLANVIQILMAAKIKEPARVVLWLPLHHDMGIILAVMCLAVGFELDLMTPQAFIQEPTRWLTQLDRRADDENVYTVLPNFAFELAARYATPTEGLDLSAVDCIINGSEPVTISTVNQFVDTFAPFGLRRETIRPSYGLAEATLLVTTPQTDNRPYTVYFDREKLADGQAVTVSSPDNAVTATAVGEVVRPQWLVVVDPDTHDELPDGRVGELFIHGSNVAGGYYQRPDDTAETFVNRLGTPGHRAAGAPDDDAWLATGDLGAFVDGQLFITGRRKDLIVIAGRNHYPADIESTVTEATDQVSAVAAFAVPGEDVEKLIILAERATDVTADDATIIETITGAVSAAHGVQPADVRLFHPGEIIRSSSGKIARKLNQKNYIAGK</sequence>
<evidence type="ECO:0000259" key="5">
    <source>
        <dbReference type="Pfam" id="PF00501"/>
    </source>
</evidence>
<dbReference type="Proteomes" id="UP000596145">
    <property type="component" value="Chromosome"/>
</dbReference>
<keyword evidence="3" id="KW-0276">Fatty acid metabolism</keyword>
<keyword evidence="4" id="KW-0443">Lipid metabolism</keyword>
<evidence type="ECO:0000313" key="8">
    <source>
        <dbReference type="Proteomes" id="UP000596145"/>
    </source>
</evidence>
<dbReference type="AlphaFoldDB" id="A0A7T4JVM1"/>
<dbReference type="EMBL" id="CP066007">
    <property type="protein sequence ID" value="QQB47011.1"/>
    <property type="molecule type" value="Genomic_DNA"/>
</dbReference>
<evidence type="ECO:0000256" key="3">
    <source>
        <dbReference type="ARBA" id="ARBA00022832"/>
    </source>
</evidence>
<feature type="domain" description="AMP-binding enzyme C-terminal" evidence="6">
    <location>
        <begin position="491"/>
        <end position="596"/>
    </location>
</feature>